<organism evidence="3 4">
    <name type="scientific">Hoeflea marina</name>
    <dbReference type="NCBI Taxonomy" id="274592"/>
    <lineage>
        <taxon>Bacteria</taxon>
        <taxon>Pseudomonadati</taxon>
        <taxon>Pseudomonadota</taxon>
        <taxon>Alphaproteobacteria</taxon>
        <taxon>Hyphomicrobiales</taxon>
        <taxon>Rhizobiaceae</taxon>
        <taxon>Hoeflea</taxon>
    </lineage>
</organism>
<dbReference type="InterPro" id="IPR029045">
    <property type="entry name" value="ClpP/crotonase-like_dom_sf"/>
</dbReference>
<keyword evidence="2" id="KW-0812">Transmembrane</keyword>
<evidence type="ECO:0000313" key="3">
    <source>
        <dbReference type="EMBL" id="PWV95352.1"/>
    </source>
</evidence>
<keyword evidence="4" id="KW-1185">Reference proteome</keyword>
<gene>
    <name evidence="3" type="ORF">DFR52_1123</name>
</gene>
<dbReference type="Gene3D" id="3.90.226.10">
    <property type="entry name" value="2-enoyl-CoA Hydratase, Chain A, domain 1"/>
    <property type="match status" value="1"/>
</dbReference>
<evidence type="ECO:0000256" key="1">
    <source>
        <dbReference type="SAM" id="MobiDB-lite"/>
    </source>
</evidence>
<comment type="caution">
    <text evidence="3">The sequence shown here is derived from an EMBL/GenBank/DDBJ whole genome shotgun (WGS) entry which is preliminary data.</text>
</comment>
<dbReference type="Proteomes" id="UP000246352">
    <property type="component" value="Unassembled WGS sequence"/>
</dbReference>
<feature type="region of interest" description="Disordered" evidence="1">
    <location>
        <begin position="66"/>
        <end position="85"/>
    </location>
</feature>
<dbReference type="SUPFAM" id="SSF52096">
    <property type="entry name" value="ClpP/crotonase"/>
    <property type="match status" value="1"/>
</dbReference>
<keyword evidence="2" id="KW-1133">Transmembrane helix</keyword>
<keyword evidence="2" id="KW-0472">Membrane</keyword>
<sequence>MSSPSPGSRLKRAVLSADDGLMMRGAFFVLLLAAGAFLYVDLREMSLASAALPGHDPMTTDAPVLPPALTDGVPHPPPVEPGSPSEVLRQPMRFELLPGGQLMAEGSIDLGAAGRFAEEIAARGEYVTAVSLNSPGGSVEDALAMSKLIRERGLNTRVATKALCASSCPLILAGGVTREAEDDAIVGVHQVFNAGQDKPSPEQAMSGAQSTTARIARHLDEMGIGSGLWIHALETPPDRLYYLTPGEMAEFRLTTEPVATARQAN</sequence>
<dbReference type="EMBL" id="QGTR01000012">
    <property type="protein sequence ID" value="PWV95352.1"/>
    <property type="molecule type" value="Genomic_DNA"/>
</dbReference>
<name>A0A317PG23_9HYPH</name>
<protein>
    <recommendedName>
        <fullName evidence="5">ClpP protease-like protein</fullName>
    </recommendedName>
</protein>
<feature type="transmembrane region" description="Helical" evidence="2">
    <location>
        <begin position="21"/>
        <end position="40"/>
    </location>
</feature>
<dbReference type="AlphaFoldDB" id="A0A317PG23"/>
<proteinExistence type="predicted"/>
<evidence type="ECO:0000313" key="4">
    <source>
        <dbReference type="Proteomes" id="UP000246352"/>
    </source>
</evidence>
<evidence type="ECO:0008006" key="5">
    <source>
        <dbReference type="Google" id="ProtNLM"/>
    </source>
</evidence>
<evidence type="ECO:0000256" key="2">
    <source>
        <dbReference type="SAM" id="Phobius"/>
    </source>
</evidence>
<accession>A0A317PG23</accession>
<reference evidence="3 4" key="1">
    <citation type="submission" date="2018-05" db="EMBL/GenBank/DDBJ databases">
        <title>Genomic Encyclopedia of Type Strains, Phase IV (KMG-IV): sequencing the most valuable type-strain genomes for metagenomic binning, comparative biology and taxonomic classification.</title>
        <authorList>
            <person name="Goeker M."/>
        </authorList>
    </citation>
    <scope>NUCLEOTIDE SEQUENCE [LARGE SCALE GENOMIC DNA]</scope>
    <source>
        <strain evidence="3 4">DSM 16791</strain>
    </source>
</reference>